<dbReference type="PANTHER" id="PTHR31672">
    <property type="entry name" value="BNACNNG10540D PROTEIN"/>
    <property type="match status" value="1"/>
</dbReference>
<reference evidence="2" key="1">
    <citation type="journal article" date="2017" name="Nature">
        <title>The sunflower genome provides insights into oil metabolism, flowering and Asterid evolution.</title>
        <authorList>
            <person name="Badouin H."/>
            <person name="Gouzy J."/>
            <person name="Grassa C.J."/>
            <person name="Murat F."/>
            <person name="Staton S.E."/>
            <person name="Cottret L."/>
            <person name="Lelandais-Briere C."/>
            <person name="Owens G.L."/>
            <person name="Carrere S."/>
            <person name="Mayjonade B."/>
            <person name="Legrand L."/>
            <person name="Gill N."/>
            <person name="Kane N.C."/>
            <person name="Bowers J.E."/>
            <person name="Hubner S."/>
            <person name="Bellec A."/>
            <person name="Berard A."/>
            <person name="Berges H."/>
            <person name="Blanchet N."/>
            <person name="Boniface M.C."/>
            <person name="Brunel D."/>
            <person name="Catrice O."/>
            <person name="Chaidir N."/>
            <person name="Claudel C."/>
            <person name="Donnadieu C."/>
            <person name="Faraut T."/>
            <person name="Fievet G."/>
            <person name="Helmstetter N."/>
            <person name="King M."/>
            <person name="Knapp S.J."/>
            <person name="Lai Z."/>
            <person name="Le Paslier M.C."/>
            <person name="Lippi Y."/>
            <person name="Lorenzon L."/>
            <person name="Mandel J.R."/>
            <person name="Marage G."/>
            <person name="Marchand G."/>
            <person name="Marquand E."/>
            <person name="Bret-Mestries E."/>
            <person name="Morien E."/>
            <person name="Nambeesan S."/>
            <person name="Nguyen T."/>
            <person name="Pegot-Espagnet P."/>
            <person name="Pouilly N."/>
            <person name="Raftis F."/>
            <person name="Sallet E."/>
            <person name="Schiex T."/>
            <person name="Thomas J."/>
            <person name="Vandecasteele C."/>
            <person name="Vares D."/>
            <person name="Vear F."/>
            <person name="Vautrin S."/>
            <person name="Crespi M."/>
            <person name="Mangin B."/>
            <person name="Burke J.M."/>
            <person name="Salse J."/>
            <person name="Munos S."/>
            <person name="Vincourt P."/>
            <person name="Rieseberg L.H."/>
            <person name="Langlade N.B."/>
        </authorList>
    </citation>
    <scope>NUCLEOTIDE SEQUENCE</scope>
    <source>
        <tissue evidence="2">Leaves</tissue>
    </source>
</reference>
<dbReference type="InterPro" id="IPR006527">
    <property type="entry name" value="F-box-assoc_dom_typ1"/>
</dbReference>
<protein>
    <recommendedName>
        <fullName evidence="1">F-box associated beta-propeller type 1 domain-containing protein</fullName>
    </recommendedName>
</protein>
<dbReference type="Pfam" id="PF07734">
    <property type="entry name" value="FBA_1"/>
    <property type="match status" value="1"/>
</dbReference>
<gene>
    <name evidence="2" type="ORF">HanXRQr2_Chr01g0009471</name>
</gene>
<dbReference type="AlphaFoldDB" id="A0A9K3JTD7"/>
<dbReference type="InterPro" id="IPR050796">
    <property type="entry name" value="SCF_F-box_component"/>
</dbReference>
<dbReference type="Gramene" id="mRNA:HanXRQr2_Chr01g0009471">
    <property type="protein sequence ID" value="CDS:HanXRQr2_Chr01g0009471.1"/>
    <property type="gene ID" value="HanXRQr2_Chr01g0009471"/>
</dbReference>
<dbReference type="PANTHER" id="PTHR31672:SF13">
    <property type="entry name" value="F-BOX PROTEIN CPR30-LIKE"/>
    <property type="match status" value="1"/>
</dbReference>
<accession>A0A9K3JTD7</accession>
<evidence type="ECO:0000313" key="3">
    <source>
        <dbReference type="Proteomes" id="UP000215914"/>
    </source>
</evidence>
<sequence length="305" mass="35928">MEKLGFAMIVDEIFTRLPTKAIGRLKCFSKDFRNELSTHMFKMMHSCRIGNSLHKKFLSLQDMSFFVDNVLDGVTSKTITFPDNVHPTFLHILASFNGLLLVCNEQTCCQLILWNPTTRRHKLLSDSYFGYWYDQNCDTGGMYFDETNDLKVLHIKCSWNVVTAHVYSRRRETWRKIDFLSGTNFGTHVYSWSPRIYSGKTIYFVFSQKWCPPLENYIVAFDVIFETYRILRFPESMEVNPWQGHFLSIAKKLHLIVVGMSPELTDDLLKFEDEVWIKVFSINSTHISDYEERREWTNNHGCKSR</sequence>
<comment type="caution">
    <text evidence="2">The sequence shown here is derived from an EMBL/GenBank/DDBJ whole genome shotgun (WGS) entry which is preliminary data.</text>
</comment>
<dbReference type="Proteomes" id="UP000215914">
    <property type="component" value="Unassembled WGS sequence"/>
</dbReference>
<dbReference type="EMBL" id="MNCJ02000316">
    <property type="protein sequence ID" value="KAF5821069.1"/>
    <property type="molecule type" value="Genomic_DNA"/>
</dbReference>
<name>A0A9K3JTD7_HELAN</name>
<feature type="domain" description="F-box associated beta-propeller type 1" evidence="1">
    <location>
        <begin position="90"/>
        <end position="286"/>
    </location>
</feature>
<evidence type="ECO:0000259" key="1">
    <source>
        <dbReference type="Pfam" id="PF07734"/>
    </source>
</evidence>
<reference evidence="2" key="2">
    <citation type="submission" date="2020-06" db="EMBL/GenBank/DDBJ databases">
        <title>Helianthus annuus Genome sequencing and assembly Release 2.</title>
        <authorList>
            <person name="Gouzy J."/>
            <person name="Langlade N."/>
            <person name="Munos S."/>
        </authorList>
    </citation>
    <scope>NUCLEOTIDE SEQUENCE</scope>
    <source>
        <tissue evidence="2">Leaves</tissue>
    </source>
</reference>
<organism evidence="2 3">
    <name type="scientific">Helianthus annuus</name>
    <name type="common">Common sunflower</name>
    <dbReference type="NCBI Taxonomy" id="4232"/>
    <lineage>
        <taxon>Eukaryota</taxon>
        <taxon>Viridiplantae</taxon>
        <taxon>Streptophyta</taxon>
        <taxon>Embryophyta</taxon>
        <taxon>Tracheophyta</taxon>
        <taxon>Spermatophyta</taxon>
        <taxon>Magnoliopsida</taxon>
        <taxon>eudicotyledons</taxon>
        <taxon>Gunneridae</taxon>
        <taxon>Pentapetalae</taxon>
        <taxon>asterids</taxon>
        <taxon>campanulids</taxon>
        <taxon>Asterales</taxon>
        <taxon>Asteraceae</taxon>
        <taxon>Asteroideae</taxon>
        <taxon>Heliantheae alliance</taxon>
        <taxon>Heliantheae</taxon>
        <taxon>Helianthus</taxon>
    </lineage>
</organism>
<proteinExistence type="predicted"/>
<evidence type="ECO:0000313" key="2">
    <source>
        <dbReference type="EMBL" id="KAF5821069.1"/>
    </source>
</evidence>
<keyword evidence="3" id="KW-1185">Reference proteome</keyword>